<sequence length="166" mass="18571">MKKKPIERFPRLSNSGGGGTKTPPLMTSPSIGESIHLNHLEPTSTLICIKLFEALNSQPCQKAHRTKNLLKPCRYPNTVASPPTTSKIPRTVLHADRMCAPRKLPMRRCLSQALSPPLRFLHIIVSSFPPRPLPSRWAKEGKHGERLHPPPLDLEKKHLHRVGIAC</sequence>
<dbReference type="Proteomes" id="UP000799755">
    <property type="component" value="Unassembled WGS sequence"/>
</dbReference>
<proteinExistence type="predicted"/>
<name>A0ACB6R937_9PLEO</name>
<keyword evidence="2" id="KW-1185">Reference proteome</keyword>
<evidence type="ECO:0000313" key="1">
    <source>
        <dbReference type="EMBL" id="KAF2475696.1"/>
    </source>
</evidence>
<protein>
    <submittedName>
        <fullName evidence="1">Uncharacterized protein</fullName>
    </submittedName>
</protein>
<dbReference type="EMBL" id="MU003495">
    <property type="protein sequence ID" value="KAF2475696.1"/>
    <property type="molecule type" value="Genomic_DNA"/>
</dbReference>
<organism evidence="1 2">
    <name type="scientific">Lindgomyces ingoldianus</name>
    <dbReference type="NCBI Taxonomy" id="673940"/>
    <lineage>
        <taxon>Eukaryota</taxon>
        <taxon>Fungi</taxon>
        <taxon>Dikarya</taxon>
        <taxon>Ascomycota</taxon>
        <taxon>Pezizomycotina</taxon>
        <taxon>Dothideomycetes</taxon>
        <taxon>Pleosporomycetidae</taxon>
        <taxon>Pleosporales</taxon>
        <taxon>Lindgomycetaceae</taxon>
        <taxon>Lindgomyces</taxon>
    </lineage>
</organism>
<comment type="caution">
    <text evidence="1">The sequence shown here is derived from an EMBL/GenBank/DDBJ whole genome shotgun (WGS) entry which is preliminary data.</text>
</comment>
<reference evidence="1" key="1">
    <citation type="journal article" date="2020" name="Stud. Mycol.">
        <title>101 Dothideomycetes genomes: a test case for predicting lifestyles and emergence of pathogens.</title>
        <authorList>
            <person name="Haridas S."/>
            <person name="Albert R."/>
            <person name="Binder M."/>
            <person name="Bloem J."/>
            <person name="Labutti K."/>
            <person name="Salamov A."/>
            <person name="Andreopoulos B."/>
            <person name="Baker S."/>
            <person name="Barry K."/>
            <person name="Bills G."/>
            <person name="Bluhm B."/>
            <person name="Cannon C."/>
            <person name="Castanera R."/>
            <person name="Culley D."/>
            <person name="Daum C."/>
            <person name="Ezra D."/>
            <person name="Gonzalez J."/>
            <person name="Henrissat B."/>
            <person name="Kuo A."/>
            <person name="Liang C."/>
            <person name="Lipzen A."/>
            <person name="Lutzoni F."/>
            <person name="Magnuson J."/>
            <person name="Mondo S."/>
            <person name="Nolan M."/>
            <person name="Ohm R."/>
            <person name="Pangilinan J."/>
            <person name="Park H.-J."/>
            <person name="Ramirez L."/>
            <person name="Alfaro M."/>
            <person name="Sun H."/>
            <person name="Tritt A."/>
            <person name="Yoshinaga Y."/>
            <person name="Zwiers L.-H."/>
            <person name="Turgeon B."/>
            <person name="Goodwin S."/>
            <person name="Spatafora J."/>
            <person name="Crous P."/>
            <person name="Grigoriev I."/>
        </authorList>
    </citation>
    <scope>NUCLEOTIDE SEQUENCE</scope>
    <source>
        <strain evidence="1">ATCC 200398</strain>
    </source>
</reference>
<gene>
    <name evidence="1" type="ORF">BDR25DRAFT_87892</name>
</gene>
<accession>A0ACB6R937</accession>
<evidence type="ECO:0000313" key="2">
    <source>
        <dbReference type="Proteomes" id="UP000799755"/>
    </source>
</evidence>